<proteinExistence type="predicted"/>
<organism evidence="1 2">
    <name type="scientific">Diphasiastrum complanatum</name>
    <name type="common">Issler's clubmoss</name>
    <name type="synonym">Lycopodium complanatum</name>
    <dbReference type="NCBI Taxonomy" id="34168"/>
    <lineage>
        <taxon>Eukaryota</taxon>
        <taxon>Viridiplantae</taxon>
        <taxon>Streptophyta</taxon>
        <taxon>Embryophyta</taxon>
        <taxon>Tracheophyta</taxon>
        <taxon>Lycopodiopsida</taxon>
        <taxon>Lycopodiales</taxon>
        <taxon>Lycopodiaceae</taxon>
        <taxon>Lycopodioideae</taxon>
        <taxon>Diphasiastrum</taxon>
    </lineage>
</organism>
<evidence type="ECO:0000313" key="1">
    <source>
        <dbReference type="EMBL" id="KAJ7566416.1"/>
    </source>
</evidence>
<keyword evidence="2" id="KW-1185">Reference proteome</keyword>
<reference evidence="2" key="1">
    <citation type="journal article" date="2024" name="Proc. Natl. Acad. Sci. U.S.A.">
        <title>Extraordinary preservation of gene collinearity over three hundred million years revealed in homosporous lycophytes.</title>
        <authorList>
            <person name="Li C."/>
            <person name="Wickell D."/>
            <person name="Kuo L.Y."/>
            <person name="Chen X."/>
            <person name="Nie B."/>
            <person name="Liao X."/>
            <person name="Peng D."/>
            <person name="Ji J."/>
            <person name="Jenkins J."/>
            <person name="Williams M."/>
            <person name="Shu S."/>
            <person name="Plott C."/>
            <person name="Barry K."/>
            <person name="Rajasekar S."/>
            <person name="Grimwood J."/>
            <person name="Han X."/>
            <person name="Sun S."/>
            <person name="Hou Z."/>
            <person name="He W."/>
            <person name="Dai G."/>
            <person name="Sun C."/>
            <person name="Schmutz J."/>
            <person name="Leebens-Mack J.H."/>
            <person name="Li F.W."/>
            <person name="Wang L."/>
        </authorList>
    </citation>
    <scope>NUCLEOTIDE SEQUENCE [LARGE SCALE GENOMIC DNA]</scope>
    <source>
        <strain evidence="2">cv. PW_Plant_1</strain>
    </source>
</reference>
<sequence>MQLQCGYWWQQGTRFLVIKITLHQNPKRDFSNLFNHAVTSNLKNCKNLKAVRVDAKSKRSEHIVHKTYIINLITGACGEIRDVELRTQHMNIVMEDGSAKGNVLWFGN</sequence>
<dbReference type="EMBL" id="CM055093">
    <property type="protein sequence ID" value="KAJ7566416.1"/>
    <property type="molecule type" value="Genomic_DNA"/>
</dbReference>
<comment type="caution">
    <text evidence="1">The sequence shown here is derived from an EMBL/GenBank/DDBJ whole genome shotgun (WGS) entry which is preliminary data.</text>
</comment>
<name>A0ACC2EIS8_DIPCM</name>
<protein>
    <submittedName>
        <fullName evidence="1">Uncharacterized protein</fullName>
    </submittedName>
</protein>
<gene>
    <name evidence="1" type="ORF">O6H91_02G101900</name>
</gene>
<evidence type="ECO:0000313" key="2">
    <source>
        <dbReference type="Proteomes" id="UP001162992"/>
    </source>
</evidence>
<dbReference type="Proteomes" id="UP001162992">
    <property type="component" value="Chromosome 2"/>
</dbReference>
<accession>A0ACC2EIS8</accession>